<dbReference type="EMBL" id="SDGV01000010">
    <property type="protein sequence ID" value="THB61650.1"/>
    <property type="molecule type" value="Genomic_DNA"/>
</dbReference>
<evidence type="ECO:0000313" key="13">
    <source>
        <dbReference type="EMBL" id="THB61650.1"/>
    </source>
</evidence>
<dbReference type="GO" id="GO:0006260">
    <property type="term" value="P:DNA replication"/>
    <property type="evidence" value="ECO:0007669"/>
    <property type="project" value="UniProtKB-KW"/>
</dbReference>
<gene>
    <name evidence="13" type="ORF">ESZ54_04150</name>
</gene>
<proteinExistence type="inferred from homology"/>
<name>A0A4S3B6S5_9ENTE</name>
<dbReference type="GO" id="GO:0003887">
    <property type="term" value="F:DNA-directed DNA polymerase activity"/>
    <property type="evidence" value="ECO:0007669"/>
    <property type="project" value="UniProtKB-KW"/>
</dbReference>
<comment type="caution">
    <text evidence="13">The sequence shown here is derived from an EMBL/GenBank/DDBJ whole genome shotgun (WGS) entry which is preliminary data.</text>
</comment>
<dbReference type="InterPro" id="IPR003141">
    <property type="entry name" value="Pol/His_phosphatase_N"/>
</dbReference>
<dbReference type="InterPro" id="IPR004365">
    <property type="entry name" value="NA-bd_OB_tRNA"/>
</dbReference>
<keyword evidence="6 13" id="KW-0548">Nucleotidyltransferase</keyword>
<evidence type="ECO:0000256" key="9">
    <source>
        <dbReference type="ARBA" id="ARBA00025611"/>
    </source>
</evidence>
<dbReference type="Gene3D" id="1.10.150.870">
    <property type="match status" value="1"/>
</dbReference>
<dbReference type="PANTHER" id="PTHR32294:SF0">
    <property type="entry name" value="DNA POLYMERASE III SUBUNIT ALPHA"/>
    <property type="match status" value="1"/>
</dbReference>
<evidence type="ECO:0000256" key="4">
    <source>
        <dbReference type="ARBA" id="ARBA00019114"/>
    </source>
</evidence>
<dbReference type="InterPro" id="IPR004805">
    <property type="entry name" value="DnaE2/DnaE/PolC"/>
</dbReference>
<evidence type="ECO:0000256" key="5">
    <source>
        <dbReference type="ARBA" id="ARBA00022679"/>
    </source>
</evidence>
<dbReference type="Proteomes" id="UP000310506">
    <property type="component" value="Unassembled WGS sequence"/>
</dbReference>
<dbReference type="SUPFAM" id="SSF89550">
    <property type="entry name" value="PHP domain-like"/>
    <property type="match status" value="1"/>
</dbReference>
<dbReference type="InterPro" id="IPR016195">
    <property type="entry name" value="Pol/histidinol_Pase-like"/>
</dbReference>
<dbReference type="CDD" id="cd04485">
    <property type="entry name" value="DnaE_OBF"/>
    <property type="match status" value="1"/>
</dbReference>
<dbReference type="Pfam" id="PF02811">
    <property type="entry name" value="PHP"/>
    <property type="match status" value="1"/>
</dbReference>
<dbReference type="Gene3D" id="1.10.10.1600">
    <property type="entry name" value="Bacterial DNA polymerase III alpha subunit, thumb domain"/>
    <property type="match status" value="1"/>
</dbReference>
<feature type="domain" description="Polymerase/histidinol phosphatase N-terminal" evidence="12">
    <location>
        <begin position="4"/>
        <end position="71"/>
    </location>
</feature>
<keyword evidence="8" id="KW-0239">DNA-directed DNA polymerase</keyword>
<dbReference type="GO" id="GO:0008408">
    <property type="term" value="F:3'-5' exonuclease activity"/>
    <property type="evidence" value="ECO:0007669"/>
    <property type="project" value="InterPro"/>
</dbReference>
<evidence type="ECO:0000256" key="2">
    <source>
        <dbReference type="ARBA" id="ARBA00009496"/>
    </source>
</evidence>
<comment type="subcellular location">
    <subcellularLocation>
        <location evidence="1">Cytoplasm</location>
    </subcellularLocation>
</comment>
<dbReference type="EC" id="2.7.7.7" evidence="3"/>
<dbReference type="InterPro" id="IPR041931">
    <property type="entry name" value="DNA_pol3_alpha_thumb_dom"/>
</dbReference>
<dbReference type="Pfam" id="PF14579">
    <property type="entry name" value="HHH_6"/>
    <property type="match status" value="1"/>
</dbReference>
<reference evidence="13 14" key="1">
    <citation type="submission" date="2019-01" db="EMBL/GenBank/DDBJ databases">
        <title>Vagococcus silagei sp. nov. isolated from brewer's grain.</title>
        <authorList>
            <person name="Guu J.-R."/>
        </authorList>
    </citation>
    <scope>NUCLEOTIDE SEQUENCE [LARGE SCALE GENOMIC DNA]</scope>
    <source>
        <strain evidence="13 14">2B-2</strain>
    </source>
</reference>
<dbReference type="GO" id="GO:0005737">
    <property type="term" value="C:cytoplasm"/>
    <property type="evidence" value="ECO:0007669"/>
    <property type="project" value="UniProtKB-SubCell"/>
</dbReference>
<dbReference type="OrthoDB" id="9803237at2"/>
<dbReference type="Pfam" id="PF07733">
    <property type="entry name" value="DNA_pol3_alpha"/>
    <property type="match status" value="1"/>
</dbReference>
<dbReference type="GO" id="GO:0003676">
    <property type="term" value="F:nucleic acid binding"/>
    <property type="evidence" value="ECO:0007669"/>
    <property type="project" value="InterPro"/>
</dbReference>
<evidence type="ECO:0000259" key="12">
    <source>
        <dbReference type="SMART" id="SM00481"/>
    </source>
</evidence>
<accession>A0A4S3B6S5</accession>
<keyword evidence="7" id="KW-0235">DNA replication</keyword>
<evidence type="ECO:0000256" key="11">
    <source>
        <dbReference type="ARBA" id="ARBA00049244"/>
    </source>
</evidence>
<keyword evidence="14" id="KW-1185">Reference proteome</keyword>
<dbReference type="NCBIfam" id="NF004226">
    <property type="entry name" value="PRK05673.1"/>
    <property type="match status" value="1"/>
</dbReference>
<comment type="function">
    <text evidence="9">DNA polymerase III is a complex, multichain enzyme responsible for most of the replicative synthesis in bacteria. This DNA polymerase also exhibits 3' to 5' exonuclease activity. The alpha chain is the DNA polymerase.</text>
</comment>
<dbReference type="InterPro" id="IPR011708">
    <property type="entry name" value="DNA_pol3_alpha_NTPase_dom"/>
</dbReference>
<dbReference type="SMART" id="SM00481">
    <property type="entry name" value="POLIIIAc"/>
    <property type="match status" value="1"/>
</dbReference>
<dbReference type="AlphaFoldDB" id="A0A4S3B6S5"/>
<dbReference type="Pfam" id="PF17657">
    <property type="entry name" value="DNA_pol3_finger"/>
    <property type="match status" value="1"/>
</dbReference>
<evidence type="ECO:0000313" key="14">
    <source>
        <dbReference type="Proteomes" id="UP000310506"/>
    </source>
</evidence>
<evidence type="ECO:0000256" key="3">
    <source>
        <dbReference type="ARBA" id="ARBA00012417"/>
    </source>
</evidence>
<dbReference type="PANTHER" id="PTHR32294">
    <property type="entry name" value="DNA POLYMERASE III SUBUNIT ALPHA"/>
    <property type="match status" value="1"/>
</dbReference>
<dbReference type="InterPro" id="IPR029460">
    <property type="entry name" value="DNAPol_HHH"/>
</dbReference>
<comment type="similarity">
    <text evidence="2">Belongs to the DNA polymerase type-C family. DnaE subfamily.</text>
</comment>
<comment type="subunit">
    <text evidence="10">DNA polymerase III contains a core (composed of alpha, epsilon and theta chains) that associates with a tau subunit. This core dimerizes to form the POLIII' complex. PolIII' associates with the gamma complex (composed of gamma, delta, delta', psi and chi chains) and with the beta chain to form the complete DNA polymerase III complex.</text>
</comment>
<evidence type="ECO:0000256" key="7">
    <source>
        <dbReference type="ARBA" id="ARBA00022705"/>
    </source>
</evidence>
<dbReference type="Gene3D" id="3.20.20.140">
    <property type="entry name" value="Metal-dependent hydrolases"/>
    <property type="match status" value="1"/>
</dbReference>
<protein>
    <recommendedName>
        <fullName evidence="4">DNA polymerase III subunit alpha</fullName>
        <ecNumber evidence="3">2.7.7.7</ecNumber>
    </recommendedName>
</protein>
<keyword evidence="5 13" id="KW-0808">Transferase</keyword>
<dbReference type="RefSeq" id="WP_136136422.1">
    <property type="nucleotide sequence ID" value="NZ_SDGV01000010.1"/>
</dbReference>
<dbReference type="InterPro" id="IPR040982">
    <property type="entry name" value="DNA_pol3_finger"/>
</dbReference>
<dbReference type="Pfam" id="PF01336">
    <property type="entry name" value="tRNA_anti-codon"/>
    <property type="match status" value="1"/>
</dbReference>
<evidence type="ECO:0000256" key="6">
    <source>
        <dbReference type="ARBA" id="ARBA00022695"/>
    </source>
</evidence>
<comment type="catalytic activity">
    <reaction evidence="11">
        <text>DNA(n) + a 2'-deoxyribonucleoside 5'-triphosphate = DNA(n+1) + diphosphate</text>
        <dbReference type="Rhea" id="RHEA:22508"/>
        <dbReference type="Rhea" id="RHEA-COMP:17339"/>
        <dbReference type="Rhea" id="RHEA-COMP:17340"/>
        <dbReference type="ChEBI" id="CHEBI:33019"/>
        <dbReference type="ChEBI" id="CHEBI:61560"/>
        <dbReference type="ChEBI" id="CHEBI:173112"/>
        <dbReference type="EC" id="2.7.7.7"/>
    </reaction>
</comment>
<dbReference type="NCBIfam" id="TIGR00594">
    <property type="entry name" value="polc"/>
    <property type="match status" value="1"/>
</dbReference>
<dbReference type="InterPro" id="IPR004013">
    <property type="entry name" value="PHP_dom"/>
</dbReference>
<organism evidence="13 14">
    <name type="scientific">Vagococcus silagei</name>
    <dbReference type="NCBI Taxonomy" id="2508885"/>
    <lineage>
        <taxon>Bacteria</taxon>
        <taxon>Bacillati</taxon>
        <taxon>Bacillota</taxon>
        <taxon>Bacilli</taxon>
        <taxon>Lactobacillales</taxon>
        <taxon>Enterococcaceae</taxon>
        <taxon>Vagococcus</taxon>
    </lineage>
</organism>
<evidence type="ECO:0000256" key="1">
    <source>
        <dbReference type="ARBA" id="ARBA00004496"/>
    </source>
</evidence>
<sequence length="1107" mass="127271">MLLGQLQLLTSYSLLQSTNRIEELVKKSQQHGFSTLAITDLNTMSGVLDFEKTCLKYDIKPIIGVTIDFVSSVIEGKNYQIVLLAKNLDGYQNLLKIVTLYFEKARTLELSDVKPLLADVIAIIPWENSEWLNLTTVYNSEESRNIWQETYQESLKSIDVYHSLPHTDSQFSEEEEQIKSLPFKKIATHPVKYLKTEDYFNYKVLRHIDSGQTMNVYHLKEKQGPEYFKTSEEIFTFFKERDLEEALRNNEIVSESCQVEIPKHQTLLPKYQTPHDEVAVDFLKMLSEEGLRKRGLAFHPDYAARLNYELSVIHQMGYDDYFLIVWDVMKYARDENIITACRGSAAGSLVSYCLEITQVDPIEYDLLFERFLNPERFTMPDIDIDIPDNKREYILNYVHQKYGNRRVAQIATFGTLAAKQALRDVCRVFGLSQAESNKWSQSIPNVLKITLSDALKQSNNLQKLVEFSDRNRLIFETALKLEGLPRHMSTHAAGVVIGDHDLTNEVPLQTGSGEIPLTQFTMGDVEKVGLLKMDFLGLRNLTIINQTLENINYSQKEKLTLTDIPLDDTHTLALFRDGLTDGIFQFESPGIKKVLKKLQPTSIEDITSVNALYRPGPMQNIDLFIERKNGQAPIDYLTPDLQPILEKTYGVIVYQEQVMKIVSLMAGYSLSQADILRRAISKKDKAIIDEERQHFVQGAISNGYTNKISENVYTYIEKFANYGFNRSHAVVYSVLAYQMAYLKVHYPLAFFASLLHSVQHSQAKTVEYFNEARQQQIAILPPSINDSQYGFISHKGKILMGFSSIKGVRRDLIRQIIDERKQSGSFSSLENLLIRLDKKWLKEEYILPLIYSGAFDRLHGNRRQLVIDLSSLIQNIQYSGGSIDLLGFLSLKGDKVSDFSEEEKLEQEVEFLGTYVSSHPTERYKKQRSFYNIKLCHEVITNEKVQMLLYITDSKKIRTKKGESMLFLNGSDHTGNIELTIFPKLYRELNFNLPEKIVYYVEGRIEYSQYSRKNQLIVTKIVPADTLAEARDTVKCFIKIPAEMNTPLILAKLKQLFQENQGEHPVILFFADTKQKMMLDSKFWVSQTEELTQAIAKLLGEDSIVFQ</sequence>
<evidence type="ECO:0000256" key="10">
    <source>
        <dbReference type="ARBA" id="ARBA00026073"/>
    </source>
</evidence>
<evidence type="ECO:0000256" key="8">
    <source>
        <dbReference type="ARBA" id="ARBA00022932"/>
    </source>
</evidence>